<reference evidence="3 4" key="2">
    <citation type="journal article" date="2008" name="Nature">
        <title>The Phaeodactylum genome reveals the evolutionary history of diatom genomes.</title>
        <authorList>
            <person name="Bowler C."/>
            <person name="Allen A.E."/>
            <person name="Badger J.H."/>
            <person name="Grimwood J."/>
            <person name="Jabbari K."/>
            <person name="Kuo A."/>
            <person name="Maheswari U."/>
            <person name="Martens C."/>
            <person name="Maumus F."/>
            <person name="Otillar R.P."/>
            <person name="Rayko E."/>
            <person name="Salamov A."/>
            <person name="Vandepoele K."/>
            <person name="Beszteri B."/>
            <person name="Gruber A."/>
            <person name="Heijde M."/>
            <person name="Katinka M."/>
            <person name="Mock T."/>
            <person name="Valentin K."/>
            <person name="Verret F."/>
            <person name="Berges J.A."/>
            <person name="Brownlee C."/>
            <person name="Cadoret J.P."/>
            <person name="Chiovitti A."/>
            <person name="Choi C.J."/>
            <person name="Coesel S."/>
            <person name="De Martino A."/>
            <person name="Detter J.C."/>
            <person name="Durkin C."/>
            <person name="Falciatore A."/>
            <person name="Fournet J."/>
            <person name="Haruta M."/>
            <person name="Huysman M.J."/>
            <person name="Jenkins B.D."/>
            <person name="Jiroutova K."/>
            <person name="Jorgensen R.E."/>
            <person name="Joubert Y."/>
            <person name="Kaplan A."/>
            <person name="Kroger N."/>
            <person name="Kroth P.G."/>
            <person name="La Roche J."/>
            <person name="Lindquist E."/>
            <person name="Lommer M."/>
            <person name="Martin-Jezequel V."/>
            <person name="Lopez P.J."/>
            <person name="Lucas S."/>
            <person name="Mangogna M."/>
            <person name="McGinnis K."/>
            <person name="Medlin L.K."/>
            <person name="Montsant A."/>
            <person name="Oudot-Le Secq M.P."/>
            <person name="Napoli C."/>
            <person name="Obornik M."/>
            <person name="Parker M.S."/>
            <person name="Petit J.L."/>
            <person name="Porcel B.M."/>
            <person name="Poulsen N."/>
            <person name="Robison M."/>
            <person name="Rychlewski L."/>
            <person name="Rynearson T.A."/>
            <person name="Schmutz J."/>
            <person name="Shapiro H."/>
            <person name="Siaut M."/>
            <person name="Stanley M."/>
            <person name="Sussman M.R."/>
            <person name="Taylor A.R."/>
            <person name="Vardi A."/>
            <person name="von Dassow P."/>
            <person name="Vyverman W."/>
            <person name="Willis A."/>
            <person name="Wyrwicz L.S."/>
            <person name="Rokhsar D.S."/>
            <person name="Weissenbach J."/>
            <person name="Armbrust E.V."/>
            <person name="Green B.R."/>
            <person name="Van de Peer Y."/>
            <person name="Grigoriev I.V."/>
        </authorList>
    </citation>
    <scope>NUCLEOTIDE SEQUENCE [LARGE SCALE GENOMIC DNA]</scope>
    <source>
        <strain evidence="3 4">CCMP1335</strain>
    </source>
</reference>
<feature type="region of interest" description="Disordered" evidence="1">
    <location>
        <begin position="410"/>
        <end position="430"/>
    </location>
</feature>
<accession>B8CAM1</accession>
<dbReference type="AlphaFoldDB" id="B8CAM1"/>
<feature type="region of interest" description="Disordered" evidence="1">
    <location>
        <begin position="327"/>
        <end position="349"/>
    </location>
</feature>
<dbReference type="STRING" id="35128.B8CAM1"/>
<reference evidence="3 4" key="1">
    <citation type="journal article" date="2004" name="Science">
        <title>The genome of the diatom Thalassiosira pseudonana: ecology, evolution, and metabolism.</title>
        <authorList>
            <person name="Armbrust E.V."/>
            <person name="Berges J.A."/>
            <person name="Bowler C."/>
            <person name="Green B.R."/>
            <person name="Martinez D."/>
            <person name="Putnam N.H."/>
            <person name="Zhou S."/>
            <person name="Allen A.E."/>
            <person name="Apt K.E."/>
            <person name="Bechner M."/>
            <person name="Brzezinski M.A."/>
            <person name="Chaal B.K."/>
            <person name="Chiovitti A."/>
            <person name="Davis A.K."/>
            <person name="Demarest M.S."/>
            <person name="Detter J.C."/>
            <person name="Glavina T."/>
            <person name="Goodstein D."/>
            <person name="Hadi M.Z."/>
            <person name="Hellsten U."/>
            <person name="Hildebrand M."/>
            <person name="Jenkins B.D."/>
            <person name="Jurka J."/>
            <person name="Kapitonov V.V."/>
            <person name="Kroger N."/>
            <person name="Lau W.W."/>
            <person name="Lane T.W."/>
            <person name="Larimer F.W."/>
            <person name="Lippmeier J.C."/>
            <person name="Lucas S."/>
            <person name="Medina M."/>
            <person name="Montsant A."/>
            <person name="Obornik M."/>
            <person name="Parker M.S."/>
            <person name="Palenik B."/>
            <person name="Pazour G.J."/>
            <person name="Richardson P.M."/>
            <person name="Rynearson T.A."/>
            <person name="Saito M.A."/>
            <person name="Schwartz D.C."/>
            <person name="Thamatrakoln K."/>
            <person name="Valentin K."/>
            <person name="Vardi A."/>
            <person name="Wilkerson F.P."/>
            <person name="Rokhsar D.S."/>
        </authorList>
    </citation>
    <scope>NUCLEOTIDE SEQUENCE [LARGE SCALE GENOMIC DNA]</scope>
    <source>
        <strain evidence="3 4">CCMP1335</strain>
    </source>
</reference>
<evidence type="ECO:0000256" key="1">
    <source>
        <dbReference type="SAM" id="MobiDB-lite"/>
    </source>
</evidence>
<evidence type="ECO:0000313" key="3">
    <source>
        <dbReference type="EMBL" id="EED89531.1"/>
    </source>
</evidence>
<dbReference type="Proteomes" id="UP000001449">
    <property type="component" value="Chromosome 12"/>
</dbReference>
<keyword evidence="4" id="KW-1185">Reference proteome</keyword>
<feature type="compositionally biased region" description="Basic and acidic residues" evidence="1">
    <location>
        <begin position="414"/>
        <end position="423"/>
    </location>
</feature>
<feature type="domain" description="Protein ENHANCED DISEASE RESISTANCE 2 C-terminal" evidence="2">
    <location>
        <begin position="343"/>
        <end position="613"/>
    </location>
</feature>
<protein>
    <recommendedName>
        <fullName evidence="2">Protein ENHANCED DISEASE RESISTANCE 2 C-terminal domain-containing protein</fullName>
    </recommendedName>
</protein>
<dbReference type="InterPro" id="IPR009769">
    <property type="entry name" value="EDR2_C"/>
</dbReference>
<dbReference type="Pfam" id="PF07059">
    <property type="entry name" value="EDR2_C"/>
    <property type="match status" value="1"/>
</dbReference>
<name>B8CAM1_THAPS</name>
<feature type="compositionally biased region" description="Polar residues" evidence="1">
    <location>
        <begin position="26"/>
        <end position="38"/>
    </location>
</feature>
<feature type="compositionally biased region" description="Polar residues" evidence="1">
    <location>
        <begin position="327"/>
        <end position="342"/>
    </location>
</feature>
<dbReference type="eggNOG" id="ENOG502S76H">
    <property type="taxonomic scope" value="Eukaryota"/>
</dbReference>
<feature type="region of interest" description="Disordered" evidence="1">
    <location>
        <begin position="198"/>
        <end position="310"/>
    </location>
</feature>
<sequence>MGAPLLSSIRGHKQASPTESGEVPKENTNVSSDVSSGTVDKLAVLDDASNEVKVTKTAVNTNTGEVLAPIENCMNAPSATETMPLASGSRSTVKETTFTAASKKNFLRKAVSLPMYSRRGGAKSGDKDGASADAYNVMASQKRSMHLSISPDDDSESMQVMLIENDNNEGEEKSCGGNECKDDDCIYTVGSVDYVVRHGGGDTKDTGALLGETMQEEEFAAQASGDGKKSKLGGFLGRGKKGGDKKSNEDSTSNNNNDGGKEDDAAGNSSNGDSGEQGGRGGGDKDDDNHNNNDESNKKDKRDSTSFDPLAYFGPYRTKFAQESTLHLHSGPESTAPTTHPSWTPVDGTEFKVRTGPNYPRLGKKENSKPSLYEVYSVRFFRSGKRTVGGATRIMPLPEMVEGVVDGVNSDAEGTEKGTKESKLLSGGNSSHLELKGTKIPDVLVVHFMLPYEPPNMFKQKDDGQGGECVYYLRPSQRFLDEVAGRTPSTAATQLFIRWCNECHSNPDMRARFKCMALVRDIEKHNFGLLKSYNGKPVLITESGRVCSGYHGDTRYLEMTANVHYWAFMAKKGFVSLIPKFKNMQMEVGFTIEAHAEHEMPECMLGSTVLSYISEETGPIITADMQQPVHEHQS</sequence>
<gene>
    <name evidence="3" type="ORF">THAPSDRAFT_24540</name>
</gene>
<evidence type="ECO:0000259" key="2">
    <source>
        <dbReference type="Pfam" id="PF07059"/>
    </source>
</evidence>
<dbReference type="EMBL" id="CM000647">
    <property type="protein sequence ID" value="EED89531.1"/>
    <property type="molecule type" value="Genomic_DNA"/>
</dbReference>
<organism evidence="3 4">
    <name type="scientific">Thalassiosira pseudonana</name>
    <name type="common">Marine diatom</name>
    <name type="synonym">Cyclotella nana</name>
    <dbReference type="NCBI Taxonomy" id="35128"/>
    <lineage>
        <taxon>Eukaryota</taxon>
        <taxon>Sar</taxon>
        <taxon>Stramenopiles</taxon>
        <taxon>Ochrophyta</taxon>
        <taxon>Bacillariophyta</taxon>
        <taxon>Coscinodiscophyceae</taxon>
        <taxon>Thalassiosirophycidae</taxon>
        <taxon>Thalassiosirales</taxon>
        <taxon>Thalassiosiraceae</taxon>
        <taxon>Thalassiosira</taxon>
    </lineage>
</organism>
<dbReference type="PANTHER" id="PTHR31558:SF35">
    <property type="entry name" value="PROTEIN ENHANCED DISEASE RESISTANCE 2 C-TERMINAL DOMAIN-CONTAINING PROTEIN"/>
    <property type="match status" value="1"/>
</dbReference>
<dbReference type="RefSeq" id="XP_002293070.1">
    <property type="nucleotide sequence ID" value="XM_002293034.1"/>
</dbReference>
<dbReference type="InParanoid" id="B8CAM1"/>
<dbReference type="PaxDb" id="35128-Thaps24540"/>
<dbReference type="HOGENOM" id="CLU_431832_0_0_1"/>
<feature type="region of interest" description="Disordered" evidence="1">
    <location>
        <begin position="1"/>
        <end position="38"/>
    </location>
</feature>
<dbReference type="KEGG" id="tps:THAPSDRAFT_24540"/>
<evidence type="ECO:0000313" key="4">
    <source>
        <dbReference type="Proteomes" id="UP000001449"/>
    </source>
</evidence>
<dbReference type="GeneID" id="7447999"/>
<feature type="compositionally biased region" description="Basic and acidic residues" evidence="1">
    <location>
        <begin position="282"/>
        <end position="305"/>
    </location>
</feature>
<proteinExistence type="predicted"/>
<dbReference type="PANTHER" id="PTHR31558">
    <property type="entry name" value="CW14 PROTEIN"/>
    <property type="match status" value="1"/>
</dbReference>